<dbReference type="UniPathway" id="UPA00557">
    <property type="reaction ID" value="UER00614"/>
</dbReference>
<evidence type="ECO:0000256" key="4">
    <source>
        <dbReference type="ARBA" id="ARBA00005189"/>
    </source>
</evidence>
<evidence type="ECO:0000256" key="8">
    <source>
        <dbReference type="ARBA" id="ARBA00022475"/>
    </source>
</evidence>
<evidence type="ECO:0000256" key="12">
    <source>
        <dbReference type="ARBA" id="ARBA00022695"/>
    </source>
</evidence>
<protein>
    <recommendedName>
        <fullName evidence="7 18">Phosphatidate cytidylyltransferase</fullName>
        <ecNumber evidence="6 18">2.7.7.41</ecNumber>
    </recommendedName>
</protein>
<evidence type="ECO:0000256" key="5">
    <source>
        <dbReference type="ARBA" id="ARBA00010185"/>
    </source>
</evidence>
<keyword evidence="11 18" id="KW-0812">Transmembrane</keyword>
<dbReference type="EC" id="2.7.7.41" evidence="6 18"/>
<feature type="transmembrane region" description="Helical" evidence="19">
    <location>
        <begin position="109"/>
        <end position="130"/>
    </location>
</feature>
<keyword evidence="17" id="KW-1208">Phospholipid metabolism</keyword>
<keyword evidence="12 18" id="KW-0548">Nucleotidyltransferase</keyword>
<dbReference type="OrthoDB" id="9799199at2"/>
<dbReference type="EMBL" id="SJSL01000001">
    <property type="protein sequence ID" value="TCD03073.1"/>
    <property type="molecule type" value="Genomic_DNA"/>
</dbReference>
<dbReference type="GO" id="GO:0004605">
    <property type="term" value="F:phosphatidate cytidylyltransferase activity"/>
    <property type="evidence" value="ECO:0007669"/>
    <property type="project" value="UniProtKB-EC"/>
</dbReference>
<keyword evidence="13 19" id="KW-1133">Transmembrane helix</keyword>
<keyword evidence="16" id="KW-0594">Phospholipid biosynthesis</keyword>
<evidence type="ECO:0000256" key="1">
    <source>
        <dbReference type="ARBA" id="ARBA00001698"/>
    </source>
</evidence>
<dbReference type="InterPro" id="IPR000374">
    <property type="entry name" value="PC_trans"/>
</dbReference>
<feature type="transmembrane region" description="Helical" evidence="19">
    <location>
        <begin position="179"/>
        <end position="199"/>
    </location>
</feature>
<dbReference type="Proteomes" id="UP000293347">
    <property type="component" value="Unassembled WGS sequence"/>
</dbReference>
<keyword evidence="8" id="KW-1003">Cell membrane</keyword>
<evidence type="ECO:0000256" key="2">
    <source>
        <dbReference type="ARBA" id="ARBA00004651"/>
    </source>
</evidence>
<feature type="transmembrane region" description="Helical" evidence="19">
    <location>
        <begin position="205"/>
        <end position="223"/>
    </location>
</feature>
<proteinExistence type="inferred from homology"/>
<evidence type="ECO:0000256" key="16">
    <source>
        <dbReference type="ARBA" id="ARBA00023209"/>
    </source>
</evidence>
<feature type="transmembrane region" description="Helical" evidence="19">
    <location>
        <begin position="5"/>
        <end position="22"/>
    </location>
</feature>
<evidence type="ECO:0000256" key="15">
    <source>
        <dbReference type="ARBA" id="ARBA00023136"/>
    </source>
</evidence>
<evidence type="ECO:0000256" key="17">
    <source>
        <dbReference type="ARBA" id="ARBA00023264"/>
    </source>
</evidence>
<feature type="transmembrane region" description="Helical" evidence="19">
    <location>
        <begin position="57"/>
        <end position="74"/>
    </location>
</feature>
<dbReference type="PANTHER" id="PTHR46382">
    <property type="entry name" value="PHOSPHATIDATE CYTIDYLYLTRANSFERASE"/>
    <property type="match status" value="1"/>
</dbReference>
<comment type="catalytic activity">
    <reaction evidence="1 18">
        <text>a 1,2-diacyl-sn-glycero-3-phosphate + CTP + H(+) = a CDP-1,2-diacyl-sn-glycerol + diphosphate</text>
        <dbReference type="Rhea" id="RHEA:16229"/>
        <dbReference type="ChEBI" id="CHEBI:15378"/>
        <dbReference type="ChEBI" id="CHEBI:33019"/>
        <dbReference type="ChEBI" id="CHEBI:37563"/>
        <dbReference type="ChEBI" id="CHEBI:58332"/>
        <dbReference type="ChEBI" id="CHEBI:58608"/>
        <dbReference type="EC" id="2.7.7.41"/>
    </reaction>
</comment>
<evidence type="ECO:0000256" key="18">
    <source>
        <dbReference type="RuleBase" id="RU003938"/>
    </source>
</evidence>
<name>A0A4R0NT28_9SPHI</name>
<reference evidence="20 21" key="1">
    <citation type="submission" date="2019-02" db="EMBL/GenBank/DDBJ databases">
        <title>Pedobacter sp. RP-1-14 sp. nov., isolated from Arctic soil.</title>
        <authorList>
            <person name="Dahal R.H."/>
        </authorList>
    </citation>
    <scope>NUCLEOTIDE SEQUENCE [LARGE SCALE GENOMIC DNA]</scope>
    <source>
        <strain evidence="20 21">RP-1-14</strain>
    </source>
</reference>
<keyword evidence="10 18" id="KW-0808">Transferase</keyword>
<comment type="pathway">
    <text evidence="4">Lipid metabolism.</text>
</comment>
<evidence type="ECO:0000256" key="13">
    <source>
        <dbReference type="ARBA" id="ARBA00022989"/>
    </source>
</evidence>
<feature type="transmembrane region" description="Helical" evidence="19">
    <location>
        <begin position="250"/>
        <end position="268"/>
    </location>
</feature>
<evidence type="ECO:0000256" key="10">
    <source>
        <dbReference type="ARBA" id="ARBA00022679"/>
    </source>
</evidence>
<comment type="pathway">
    <text evidence="3 18">Phospholipid metabolism; CDP-diacylglycerol biosynthesis; CDP-diacylglycerol from sn-glycerol 3-phosphate: step 3/3.</text>
</comment>
<evidence type="ECO:0000256" key="11">
    <source>
        <dbReference type="ARBA" id="ARBA00022692"/>
    </source>
</evidence>
<dbReference type="Pfam" id="PF01148">
    <property type="entry name" value="CTP_transf_1"/>
    <property type="match status" value="1"/>
</dbReference>
<comment type="caution">
    <text evidence="20">The sequence shown here is derived from an EMBL/GenBank/DDBJ whole genome shotgun (WGS) entry which is preliminary data.</text>
</comment>
<gene>
    <name evidence="20" type="ORF">EZ437_03585</name>
</gene>
<evidence type="ECO:0000256" key="9">
    <source>
        <dbReference type="ARBA" id="ARBA00022516"/>
    </source>
</evidence>
<comment type="subcellular location">
    <subcellularLocation>
        <location evidence="2">Cell membrane</location>
        <topology evidence="2">Multi-pass membrane protein</topology>
    </subcellularLocation>
</comment>
<feature type="transmembrane region" description="Helical" evidence="19">
    <location>
        <begin position="80"/>
        <end position="97"/>
    </location>
</feature>
<dbReference type="RefSeq" id="WP_131593325.1">
    <property type="nucleotide sequence ID" value="NZ_SJSL01000001.1"/>
</dbReference>
<evidence type="ECO:0000313" key="20">
    <source>
        <dbReference type="EMBL" id="TCD03073.1"/>
    </source>
</evidence>
<accession>A0A4R0NT28</accession>
<dbReference type="PROSITE" id="PS01315">
    <property type="entry name" value="CDS"/>
    <property type="match status" value="1"/>
</dbReference>
<dbReference type="PANTHER" id="PTHR46382:SF1">
    <property type="entry name" value="PHOSPHATIDATE CYTIDYLYLTRANSFERASE"/>
    <property type="match status" value="1"/>
</dbReference>
<evidence type="ECO:0000256" key="14">
    <source>
        <dbReference type="ARBA" id="ARBA00023098"/>
    </source>
</evidence>
<evidence type="ECO:0000256" key="19">
    <source>
        <dbReference type="SAM" id="Phobius"/>
    </source>
</evidence>
<keyword evidence="15 19" id="KW-0472">Membrane</keyword>
<sequence>MKTRAITAFFFTIVMLGSIFLGGYTFTGFYLILSIIALFEFFKLVKISGIRPHRNIAVVVATLIFLMTAGYHYLQFETKYMLLIVPLLFSVFISELYKKNKIPFANISYTFVGFVYVTVPFCFFYSLGFLADTYEYSFHLPLAFLLMLWASDTGAYLFGVKFGKTRLFERHSPKKSWEGFFGGMFTSVLAAYLISIYFIEISFSVWAGMAALIVIFGTLGDLVESMLKRSLDVKDSGSFLPGHGGILDRFDGLLIAAPVVYTYLYLIIN</sequence>
<dbReference type="AlphaFoldDB" id="A0A4R0NT28"/>
<dbReference type="GO" id="GO:0016024">
    <property type="term" value="P:CDP-diacylglycerol biosynthetic process"/>
    <property type="evidence" value="ECO:0007669"/>
    <property type="project" value="UniProtKB-UniPathway"/>
</dbReference>
<evidence type="ECO:0000256" key="3">
    <source>
        <dbReference type="ARBA" id="ARBA00005119"/>
    </source>
</evidence>
<evidence type="ECO:0000256" key="7">
    <source>
        <dbReference type="ARBA" id="ARBA00019373"/>
    </source>
</evidence>
<evidence type="ECO:0000313" key="21">
    <source>
        <dbReference type="Proteomes" id="UP000293347"/>
    </source>
</evidence>
<evidence type="ECO:0000256" key="6">
    <source>
        <dbReference type="ARBA" id="ARBA00012487"/>
    </source>
</evidence>
<comment type="similarity">
    <text evidence="5 18">Belongs to the CDS family.</text>
</comment>
<organism evidence="20 21">
    <name type="scientific">Pedobacter psychroterrae</name>
    <dbReference type="NCBI Taxonomy" id="2530453"/>
    <lineage>
        <taxon>Bacteria</taxon>
        <taxon>Pseudomonadati</taxon>
        <taxon>Bacteroidota</taxon>
        <taxon>Sphingobacteriia</taxon>
        <taxon>Sphingobacteriales</taxon>
        <taxon>Sphingobacteriaceae</taxon>
        <taxon>Pedobacter</taxon>
    </lineage>
</organism>
<feature type="transmembrane region" description="Helical" evidence="19">
    <location>
        <begin position="136"/>
        <end position="158"/>
    </location>
</feature>
<keyword evidence="21" id="KW-1185">Reference proteome</keyword>
<keyword evidence="9" id="KW-0444">Lipid biosynthesis</keyword>
<dbReference type="GO" id="GO:0005886">
    <property type="term" value="C:plasma membrane"/>
    <property type="evidence" value="ECO:0007669"/>
    <property type="project" value="UniProtKB-SubCell"/>
</dbReference>
<keyword evidence="14" id="KW-0443">Lipid metabolism</keyword>